<dbReference type="InterPro" id="IPR004695">
    <property type="entry name" value="SLAC1/Mae1/Ssu1/TehA"/>
</dbReference>
<feature type="transmembrane region" description="Helical" evidence="5">
    <location>
        <begin position="196"/>
        <end position="215"/>
    </location>
</feature>
<feature type="transmembrane region" description="Helical" evidence="5">
    <location>
        <begin position="252"/>
        <end position="272"/>
    </location>
</feature>
<evidence type="ECO:0000313" key="7">
    <source>
        <dbReference type="Proteomes" id="UP001597114"/>
    </source>
</evidence>
<dbReference type="Proteomes" id="UP001597114">
    <property type="component" value="Unassembled WGS sequence"/>
</dbReference>
<feature type="transmembrane region" description="Helical" evidence="5">
    <location>
        <begin position="161"/>
        <end position="184"/>
    </location>
</feature>
<feature type="transmembrane region" description="Helical" evidence="5">
    <location>
        <begin position="221"/>
        <end position="240"/>
    </location>
</feature>
<dbReference type="InterPro" id="IPR038665">
    <property type="entry name" value="Voltage-dep_anion_channel_sf"/>
</dbReference>
<dbReference type="InterPro" id="IPR052951">
    <property type="entry name" value="Tellurite_res_ion_channel"/>
</dbReference>
<feature type="transmembrane region" description="Helical" evidence="5">
    <location>
        <begin position="71"/>
        <end position="93"/>
    </location>
</feature>
<reference evidence="7" key="1">
    <citation type="journal article" date="2019" name="Int. J. Syst. Evol. Microbiol.">
        <title>The Global Catalogue of Microorganisms (GCM) 10K type strain sequencing project: providing services to taxonomists for standard genome sequencing and annotation.</title>
        <authorList>
            <consortium name="The Broad Institute Genomics Platform"/>
            <consortium name="The Broad Institute Genome Sequencing Center for Infectious Disease"/>
            <person name="Wu L."/>
            <person name="Ma J."/>
        </authorList>
    </citation>
    <scope>NUCLEOTIDE SEQUENCE [LARGE SCALE GENOMIC DNA]</scope>
    <source>
        <strain evidence="7">CCM 7043</strain>
    </source>
</reference>
<feature type="transmembrane region" description="Helical" evidence="5">
    <location>
        <begin position="99"/>
        <end position="124"/>
    </location>
</feature>
<dbReference type="RefSeq" id="WP_344720894.1">
    <property type="nucleotide sequence ID" value="NZ_BAAAUS010000007.1"/>
</dbReference>
<dbReference type="EMBL" id="JBHUCO010000009">
    <property type="protein sequence ID" value="MFD1517414.1"/>
    <property type="molecule type" value="Genomic_DNA"/>
</dbReference>
<comment type="caution">
    <text evidence="6">The sequence shown here is derived from an EMBL/GenBank/DDBJ whole genome shotgun (WGS) entry which is preliminary data.</text>
</comment>
<keyword evidence="7" id="KW-1185">Reference proteome</keyword>
<evidence type="ECO:0000256" key="1">
    <source>
        <dbReference type="ARBA" id="ARBA00004141"/>
    </source>
</evidence>
<dbReference type="Pfam" id="PF03595">
    <property type="entry name" value="SLAC1"/>
    <property type="match status" value="1"/>
</dbReference>
<evidence type="ECO:0000313" key="6">
    <source>
        <dbReference type="EMBL" id="MFD1517414.1"/>
    </source>
</evidence>
<evidence type="ECO:0000256" key="5">
    <source>
        <dbReference type="SAM" id="Phobius"/>
    </source>
</evidence>
<dbReference type="PANTHER" id="PTHR37955:SF1">
    <property type="entry name" value="DEP DOMAIN-CONTAINING PROTEIN"/>
    <property type="match status" value="1"/>
</dbReference>
<evidence type="ECO:0008006" key="8">
    <source>
        <dbReference type="Google" id="ProtNLM"/>
    </source>
</evidence>
<protein>
    <recommendedName>
        <fullName evidence="8">TDT family transporter</fullName>
    </recommendedName>
</protein>
<gene>
    <name evidence="6" type="ORF">ACFSJD_07950</name>
</gene>
<proteinExistence type="predicted"/>
<evidence type="ECO:0000256" key="4">
    <source>
        <dbReference type="ARBA" id="ARBA00023136"/>
    </source>
</evidence>
<feature type="transmembrane region" description="Helical" evidence="5">
    <location>
        <begin position="136"/>
        <end position="155"/>
    </location>
</feature>
<dbReference type="PANTHER" id="PTHR37955">
    <property type="entry name" value="TELLURITE RESISTANCE PROTEIN TEHA"/>
    <property type="match status" value="1"/>
</dbReference>
<feature type="transmembrane region" description="Helical" evidence="5">
    <location>
        <begin position="37"/>
        <end position="59"/>
    </location>
</feature>
<evidence type="ECO:0000256" key="3">
    <source>
        <dbReference type="ARBA" id="ARBA00022989"/>
    </source>
</evidence>
<sequence>MPRIPPNIFGTAFGLAGLAGTWSAAAGAGLAPQGIAQALLAVAAVTWVAVLVAYLASALEHGVLRGDLTHPVLGPLMSVALITPMVLGSAGIAPLAPAAGAALTDLFIVLIVIHGSWFTGQLIYGDYALDQLHPGYFLPTVAGGLVAAMSAAAVGQPTLGHVMFGYGVVCWFVLGSIILARLFFRPALPAALTPTLAIEVAPAAVASLAWFGLNGGRIDGIAQFLAGYGVLIVLSQIRLLPMFLRLKFSISFWAFTFSWAAVASVVLHWLVVTRPFGHVAWAWIVLAAITVLIGGIAVRSIAALVAGTLFPPSPAAAPPTVAPALQPQESVSGAREAH</sequence>
<comment type="subcellular location">
    <subcellularLocation>
        <location evidence="1">Membrane</location>
        <topology evidence="1">Multi-pass membrane protein</topology>
    </subcellularLocation>
</comment>
<dbReference type="Gene3D" id="1.50.10.150">
    <property type="entry name" value="Voltage-dependent anion channel"/>
    <property type="match status" value="1"/>
</dbReference>
<accession>A0ABW4EP97</accession>
<name>A0ABW4EP97_9PSEU</name>
<keyword evidence="3 5" id="KW-1133">Transmembrane helix</keyword>
<keyword evidence="4 5" id="KW-0472">Membrane</keyword>
<keyword evidence="2 5" id="KW-0812">Transmembrane</keyword>
<evidence type="ECO:0000256" key="2">
    <source>
        <dbReference type="ARBA" id="ARBA00022692"/>
    </source>
</evidence>
<feature type="transmembrane region" description="Helical" evidence="5">
    <location>
        <begin position="278"/>
        <end position="298"/>
    </location>
</feature>
<organism evidence="6 7">
    <name type="scientific">Pseudonocardia yunnanensis</name>
    <dbReference type="NCBI Taxonomy" id="58107"/>
    <lineage>
        <taxon>Bacteria</taxon>
        <taxon>Bacillati</taxon>
        <taxon>Actinomycetota</taxon>
        <taxon>Actinomycetes</taxon>
        <taxon>Pseudonocardiales</taxon>
        <taxon>Pseudonocardiaceae</taxon>
        <taxon>Pseudonocardia</taxon>
    </lineage>
</organism>